<protein>
    <recommendedName>
        <fullName evidence="1">Putative restriction endonuclease domain-containing protein</fullName>
    </recommendedName>
</protein>
<sequence length="212" mass="24190">MFNLFSMTTTQTIPKLLSFDDYINNYPDNGKRYQLIEGKLVEMMRPIGKHEEIGGFVALELGLEIRRLNLPYFSPNTAAIKAKKANTGYVPDLIVLDRENLVNDPYWEKASSISLGTSAKLVIEIVSSNWRDDYLKKFDDYEALGIEEYWIIDYLAKGATRYIGTPKEPTISIYQLIDGEYHPSLFKGEESLISRVFPELVLTANQVFQSAN</sequence>
<dbReference type="PANTHER" id="PTHR34107:SF2">
    <property type="entry name" value="SLL0888 PROTEIN"/>
    <property type="match status" value="1"/>
</dbReference>
<dbReference type="Pfam" id="PF05685">
    <property type="entry name" value="Uma2"/>
    <property type="match status" value="1"/>
</dbReference>
<organism evidence="2 3">
    <name type="scientific">Crocosphaera watsonii WH 8502</name>
    <dbReference type="NCBI Taxonomy" id="423474"/>
    <lineage>
        <taxon>Bacteria</taxon>
        <taxon>Bacillati</taxon>
        <taxon>Cyanobacteriota</taxon>
        <taxon>Cyanophyceae</taxon>
        <taxon>Oscillatoriophycideae</taxon>
        <taxon>Chroococcales</taxon>
        <taxon>Aphanothecaceae</taxon>
        <taxon>Crocosphaera</taxon>
    </lineage>
</organism>
<name>T2ICV3_CROWT</name>
<dbReference type="InterPro" id="IPR012296">
    <property type="entry name" value="Nuclease_put_TT1808"/>
</dbReference>
<dbReference type="InterPro" id="IPR011335">
    <property type="entry name" value="Restrct_endonuc-II-like"/>
</dbReference>
<evidence type="ECO:0000259" key="1">
    <source>
        <dbReference type="Pfam" id="PF05685"/>
    </source>
</evidence>
<dbReference type="SUPFAM" id="SSF52980">
    <property type="entry name" value="Restriction endonuclease-like"/>
    <property type="match status" value="1"/>
</dbReference>
<accession>T2ICV3</accession>
<dbReference type="CDD" id="cd06260">
    <property type="entry name" value="DUF820-like"/>
    <property type="match status" value="1"/>
</dbReference>
<feature type="domain" description="Putative restriction endonuclease" evidence="1">
    <location>
        <begin position="21"/>
        <end position="204"/>
    </location>
</feature>
<dbReference type="Gene3D" id="3.90.1570.10">
    <property type="entry name" value="tt1808, chain A"/>
    <property type="match status" value="1"/>
</dbReference>
<proteinExistence type="predicted"/>
<gene>
    <name evidence="2" type="ORF">CWATWH8502_1322</name>
</gene>
<dbReference type="EMBL" id="CAQK01000230">
    <property type="protein sequence ID" value="CCQ50080.1"/>
    <property type="molecule type" value="Genomic_DNA"/>
</dbReference>
<comment type="caution">
    <text evidence="2">The sequence shown here is derived from an EMBL/GenBank/DDBJ whole genome shotgun (WGS) entry which is preliminary data.</text>
</comment>
<dbReference type="AlphaFoldDB" id="T2ICV3"/>
<evidence type="ECO:0000313" key="2">
    <source>
        <dbReference type="EMBL" id="CCQ50080.1"/>
    </source>
</evidence>
<dbReference type="PANTHER" id="PTHR34107">
    <property type="entry name" value="SLL0198 PROTEIN-RELATED"/>
    <property type="match status" value="1"/>
</dbReference>
<dbReference type="InterPro" id="IPR008538">
    <property type="entry name" value="Uma2"/>
</dbReference>
<dbReference type="Proteomes" id="UP000018348">
    <property type="component" value="Unassembled WGS sequence"/>
</dbReference>
<evidence type="ECO:0000313" key="3">
    <source>
        <dbReference type="Proteomes" id="UP000018348"/>
    </source>
</evidence>
<reference evidence="2 3" key="1">
    <citation type="submission" date="2013-01" db="EMBL/GenBank/DDBJ databases">
        <authorList>
            <person name="Bench S."/>
        </authorList>
    </citation>
    <scope>NUCLEOTIDE SEQUENCE [LARGE SCALE GENOMIC DNA]</scope>
    <source>
        <strain evidence="2 3">WH 8502</strain>
    </source>
</reference>
<reference evidence="2 3" key="2">
    <citation type="submission" date="2013-09" db="EMBL/GenBank/DDBJ databases">
        <title>Whole genome comparison of six Crocosphaera watsonii strains with differing phenotypes.</title>
        <authorList>
            <person name="Bench S.R."/>
            <person name="Heller P."/>
            <person name="Frank I."/>
            <person name="Arciniega M."/>
            <person name="Shilova I.N."/>
            <person name="Zehr J.P."/>
        </authorList>
    </citation>
    <scope>NUCLEOTIDE SEQUENCE [LARGE SCALE GENOMIC DNA]</scope>
    <source>
        <strain evidence="2 3">WH 8502</strain>
    </source>
</reference>